<reference evidence="2 3" key="1">
    <citation type="submission" date="2015-08" db="EMBL/GenBank/DDBJ databases">
        <title>Next Generation Sequencing and Analysis of the Genome of Puccinia sorghi L Schw, the Causal Agent of Maize Common Rust.</title>
        <authorList>
            <person name="Rochi L."/>
            <person name="Burguener G."/>
            <person name="Darino M."/>
            <person name="Turjanski A."/>
            <person name="Kreff E."/>
            <person name="Dieguez M.J."/>
            <person name="Sacco F."/>
        </authorList>
    </citation>
    <scope>NUCLEOTIDE SEQUENCE [LARGE SCALE GENOMIC DNA]</scope>
    <source>
        <strain evidence="2 3">RO10H11247</strain>
    </source>
</reference>
<dbReference type="EMBL" id="LAVV01014115">
    <property type="protein sequence ID" value="KNZ45027.1"/>
    <property type="molecule type" value="Genomic_DNA"/>
</dbReference>
<dbReference type="Gene3D" id="3.80.10.10">
    <property type="entry name" value="Ribonuclease Inhibitor"/>
    <property type="match status" value="1"/>
</dbReference>
<dbReference type="SUPFAM" id="SSF52047">
    <property type="entry name" value="RNI-like"/>
    <property type="match status" value="1"/>
</dbReference>
<evidence type="ECO:0000256" key="1">
    <source>
        <dbReference type="SAM" id="MobiDB-lite"/>
    </source>
</evidence>
<organism evidence="2 3">
    <name type="scientific">Puccinia sorghi</name>
    <dbReference type="NCBI Taxonomy" id="27349"/>
    <lineage>
        <taxon>Eukaryota</taxon>
        <taxon>Fungi</taxon>
        <taxon>Dikarya</taxon>
        <taxon>Basidiomycota</taxon>
        <taxon>Pucciniomycotina</taxon>
        <taxon>Pucciniomycetes</taxon>
        <taxon>Pucciniales</taxon>
        <taxon>Pucciniaceae</taxon>
        <taxon>Puccinia</taxon>
    </lineage>
</organism>
<dbReference type="VEuPathDB" id="FungiDB:VP01_855g4"/>
<gene>
    <name evidence="2" type="ORF">VP01_855g4</name>
</gene>
<name>A0A0L6U9R1_9BASI</name>
<dbReference type="InterPro" id="IPR032675">
    <property type="entry name" value="LRR_dom_sf"/>
</dbReference>
<protein>
    <recommendedName>
        <fullName evidence="4">F-box domain-containing protein</fullName>
    </recommendedName>
</protein>
<evidence type="ECO:0008006" key="4">
    <source>
        <dbReference type="Google" id="ProtNLM"/>
    </source>
</evidence>
<dbReference type="Proteomes" id="UP000037035">
    <property type="component" value="Unassembled WGS sequence"/>
</dbReference>
<dbReference type="OrthoDB" id="2506069at2759"/>
<dbReference type="AlphaFoldDB" id="A0A0L6U9R1"/>
<accession>A0A0L6U9R1</accession>
<sequence length="454" mass="52393">MVTLSDLPLELKKLIIEWATHMDLSCYSKTLGRDQRIEGEIFANGNAPKDGCVRPISQLDSTFFSLCRPIVLDLRKLPTTALSDFHDITEGCETLSRKYLRTMVEQVKTEVIIFHEPLVEHEEQMTVGPNSRRAELERFLQLELVLSQDMDPRQIEVLELELVLRGEWLDGYTPTCTHPLSRRLFSHLSRFTNVKIFNIVCPVSLSIPENLLVETLRNMNVLSSLAADNISYREEGRAPGEAELGTDDDEEQRHHHQLKRAPRSRLAECLAELKSLRSLRMYDSLCVDDVWSEIQWQTPIAEMELVRCVNLSSLAMQRFTRQFEERLGRMTMCTMGQSEREQIESESMMSTSESSVYLWELLQRENRPFFQNLRSLKLVGINMCEHLLKSFQHSPRLVTLHVDSPIIRAKALLSFIRHAKRLRALNCRVRGGPGSLDVIMYCLSHAILLDESFY</sequence>
<evidence type="ECO:0000313" key="3">
    <source>
        <dbReference type="Proteomes" id="UP000037035"/>
    </source>
</evidence>
<keyword evidence="3" id="KW-1185">Reference proteome</keyword>
<comment type="caution">
    <text evidence="2">The sequence shown here is derived from an EMBL/GenBank/DDBJ whole genome shotgun (WGS) entry which is preliminary data.</text>
</comment>
<evidence type="ECO:0000313" key="2">
    <source>
        <dbReference type="EMBL" id="KNZ45027.1"/>
    </source>
</evidence>
<proteinExistence type="predicted"/>
<feature type="region of interest" description="Disordered" evidence="1">
    <location>
        <begin position="237"/>
        <end position="260"/>
    </location>
</feature>